<dbReference type="InterPro" id="IPR003439">
    <property type="entry name" value="ABC_transporter-like_ATP-bd"/>
</dbReference>
<protein>
    <submittedName>
        <fullName evidence="6">ABC transporter ATP-binding protein</fullName>
    </submittedName>
</protein>
<organism evidence="6 7">
    <name type="scientific">Streptomyces synnematoformans</name>
    <dbReference type="NCBI Taxonomy" id="415721"/>
    <lineage>
        <taxon>Bacteria</taxon>
        <taxon>Bacillati</taxon>
        <taxon>Actinomycetota</taxon>
        <taxon>Actinomycetes</taxon>
        <taxon>Kitasatosporales</taxon>
        <taxon>Streptomycetaceae</taxon>
        <taxon>Streptomyces</taxon>
    </lineage>
</organism>
<proteinExistence type="predicted"/>
<dbReference type="InterPro" id="IPR017871">
    <property type="entry name" value="ABC_transporter-like_CS"/>
</dbReference>
<dbReference type="SUPFAM" id="SSF52540">
    <property type="entry name" value="P-loop containing nucleoside triphosphate hydrolases"/>
    <property type="match status" value="1"/>
</dbReference>
<dbReference type="Pfam" id="PF00005">
    <property type="entry name" value="ABC_tran"/>
    <property type="match status" value="1"/>
</dbReference>
<keyword evidence="7" id="KW-1185">Reference proteome</keyword>
<evidence type="ECO:0000313" key="6">
    <source>
        <dbReference type="EMBL" id="GAA2122822.1"/>
    </source>
</evidence>
<dbReference type="InterPro" id="IPR051120">
    <property type="entry name" value="ABC_AA/LPS_Transport"/>
</dbReference>
<reference evidence="6 7" key="1">
    <citation type="journal article" date="2019" name="Int. J. Syst. Evol. Microbiol.">
        <title>The Global Catalogue of Microorganisms (GCM) 10K type strain sequencing project: providing services to taxonomists for standard genome sequencing and annotation.</title>
        <authorList>
            <consortium name="The Broad Institute Genomics Platform"/>
            <consortium name="The Broad Institute Genome Sequencing Center for Infectious Disease"/>
            <person name="Wu L."/>
            <person name="Ma J."/>
        </authorList>
    </citation>
    <scope>NUCLEOTIDE SEQUENCE [LARGE SCALE GENOMIC DNA]</scope>
    <source>
        <strain evidence="6 7">JCM 15481</strain>
    </source>
</reference>
<dbReference type="PANTHER" id="PTHR45772:SF2">
    <property type="entry name" value="ABC TRANSPORTER ATP-BINDING PROTEIN"/>
    <property type="match status" value="1"/>
</dbReference>
<keyword evidence="1" id="KW-0813">Transport</keyword>
<feature type="region of interest" description="Disordered" evidence="4">
    <location>
        <begin position="258"/>
        <end position="288"/>
    </location>
</feature>
<evidence type="ECO:0000256" key="4">
    <source>
        <dbReference type="SAM" id="MobiDB-lite"/>
    </source>
</evidence>
<evidence type="ECO:0000256" key="1">
    <source>
        <dbReference type="ARBA" id="ARBA00022448"/>
    </source>
</evidence>
<dbReference type="SMART" id="SM00382">
    <property type="entry name" value="AAA"/>
    <property type="match status" value="1"/>
</dbReference>
<dbReference type="InterPro" id="IPR003593">
    <property type="entry name" value="AAA+_ATPase"/>
</dbReference>
<name>A0ABN2Y6G6_9ACTN</name>
<evidence type="ECO:0000256" key="3">
    <source>
        <dbReference type="ARBA" id="ARBA00022840"/>
    </source>
</evidence>
<dbReference type="PANTHER" id="PTHR45772">
    <property type="entry name" value="CONSERVED COMPONENT OF ABC TRANSPORTER FOR NATURAL AMINO ACIDS-RELATED"/>
    <property type="match status" value="1"/>
</dbReference>
<sequence>MTPSAAPAAAPAATALELTGLTRRFGSLTAVDGVGLDLPVGARHALIGPNGAGKTTLLNLIAGTERPDEGTIAFLGRDVTRTAPARRSRLGIARSFQQPTAVPDLTVLDNVLLAAWQHHPDRRGAWRRTARRERLVATAGERLADVGLAGVADRPAGSLSHGQRRLLDLAAALVARPRALLLDEPAAGLTDRDVVRLLDVLGALDDDIAVLLVEHNTEVVARLARTVTVLVTGRVLASGPVREVFELPEVRSAYLDAATTSDTPPAGDGAGGGAAQGVAKAHDSGTGR</sequence>
<evidence type="ECO:0000259" key="5">
    <source>
        <dbReference type="PROSITE" id="PS50893"/>
    </source>
</evidence>
<dbReference type="GO" id="GO:0005524">
    <property type="term" value="F:ATP binding"/>
    <property type="evidence" value="ECO:0007669"/>
    <property type="project" value="UniProtKB-KW"/>
</dbReference>
<keyword evidence="2" id="KW-0547">Nucleotide-binding</keyword>
<dbReference type="EMBL" id="BAAAPF010000068">
    <property type="protein sequence ID" value="GAA2122822.1"/>
    <property type="molecule type" value="Genomic_DNA"/>
</dbReference>
<feature type="domain" description="ABC transporter" evidence="5">
    <location>
        <begin position="16"/>
        <end position="257"/>
    </location>
</feature>
<evidence type="ECO:0000256" key="2">
    <source>
        <dbReference type="ARBA" id="ARBA00022741"/>
    </source>
</evidence>
<dbReference type="InterPro" id="IPR027417">
    <property type="entry name" value="P-loop_NTPase"/>
</dbReference>
<dbReference type="Proteomes" id="UP001500443">
    <property type="component" value="Unassembled WGS sequence"/>
</dbReference>
<comment type="caution">
    <text evidence="6">The sequence shown here is derived from an EMBL/GenBank/DDBJ whole genome shotgun (WGS) entry which is preliminary data.</text>
</comment>
<keyword evidence="3 6" id="KW-0067">ATP-binding</keyword>
<dbReference type="RefSeq" id="WP_344290223.1">
    <property type="nucleotide sequence ID" value="NZ_BAAAPF010000068.1"/>
</dbReference>
<evidence type="ECO:0000313" key="7">
    <source>
        <dbReference type="Proteomes" id="UP001500443"/>
    </source>
</evidence>
<dbReference type="Gene3D" id="3.40.50.300">
    <property type="entry name" value="P-loop containing nucleotide triphosphate hydrolases"/>
    <property type="match status" value="1"/>
</dbReference>
<dbReference type="PROSITE" id="PS50893">
    <property type="entry name" value="ABC_TRANSPORTER_2"/>
    <property type="match status" value="1"/>
</dbReference>
<gene>
    <name evidence="6" type="ORF">GCM10009802_26960</name>
</gene>
<accession>A0ABN2Y6G6</accession>
<dbReference type="PROSITE" id="PS00211">
    <property type="entry name" value="ABC_TRANSPORTER_1"/>
    <property type="match status" value="1"/>
</dbReference>